<dbReference type="EMBL" id="OZ018776">
    <property type="protein sequence ID" value="CAK9121523.1"/>
    <property type="molecule type" value="Genomic_DNA"/>
</dbReference>
<organism evidence="2 3">
    <name type="scientific">Rickettsia helvetica</name>
    <dbReference type="NCBI Taxonomy" id="35789"/>
    <lineage>
        <taxon>Bacteria</taxon>
        <taxon>Pseudomonadati</taxon>
        <taxon>Pseudomonadota</taxon>
        <taxon>Alphaproteobacteria</taxon>
        <taxon>Rickettsiales</taxon>
        <taxon>Rickettsiaceae</taxon>
        <taxon>Rickettsieae</taxon>
        <taxon>Rickettsia</taxon>
        <taxon>spotted fever group</taxon>
    </lineage>
</organism>
<evidence type="ECO:0000256" key="1">
    <source>
        <dbReference type="SAM" id="Coils"/>
    </source>
</evidence>
<keyword evidence="1" id="KW-0175">Coiled coil</keyword>
<protein>
    <submittedName>
        <fullName evidence="2">Uncharacterized protein</fullName>
    </submittedName>
</protein>
<gene>
    <name evidence="2" type="ORF">OB144RH_07025</name>
</gene>
<evidence type="ECO:0000313" key="2">
    <source>
        <dbReference type="EMBL" id="CAK9121523.1"/>
    </source>
</evidence>
<proteinExistence type="predicted"/>
<keyword evidence="3" id="KW-1185">Reference proteome</keyword>
<dbReference type="RefSeq" id="WP_232203604.1">
    <property type="nucleotide sequence ID" value="NZ_OY974080.1"/>
</dbReference>
<dbReference type="Proteomes" id="UP001642485">
    <property type="component" value="Chromosome"/>
</dbReference>
<reference evidence="2 3" key="1">
    <citation type="submission" date="2024-02" db="EMBL/GenBank/DDBJ databases">
        <authorList>
            <person name="Nijsse B."/>
            <person name="Sprong H."/>
        </authorList>
    </citation>
    <scope>NUCLEOTIDE SEQUENCE [LARGE SCALE GENOMIC DNA]</scope>
    <source>
        <strain evidence="2">OB144</strain>
    </source>
</reference>
<sequence length="155" mass="17778">MTINNQNQAQDNSKLENSLKHNWHLQLSPISVTLIPSFESLSNAEININHPVTNYSDIIKKSKSELQDITDKLKKVECINKNLIQNIVYNLKVPCNSIFALVAVLHELEDDIQKKNYITSIIDYTQSLLNYYDKLSKNLHNSTGLPPIELKKFNL</sequence>
<accession>A0ABP0T5Z2</accession>
<feature type="coiled-coil region" evidence="1">
    <location>
        <begin position="59"/>
        <end position="86"/>
    </location>
</feature>
<evidence type="ECO:0000313" key="3">
    <source>
        <dbReference type="Proteomes" id="UP001642485"/>
    </source>
</evidence>
<name>A0ABP0T5Z2_RICHE</name>